<dbReference type="RefSeq" id="WP_115372090.1">
    <property type="nucleotide sequence ID" value="NZ_QASA01000001.1"/>
</dbReference>
<protein>
    <recommendedName>
        <fullName evidence="3">Tail sheath protein C-terminal domain-containing protein</fullName>
    </recommendedName>
</protein>
<accession>A0A369QHI1</accession>
<dbReference type="InterPro" id="IPR020287">
    <property type="entry name" value="Tail_sheath_C"/>
</dbReference>
<dbReference type="Pfam" id="PF17482">
    <property type="entry name" value="Phage_sheath_1C"/>
    <property type="match status" value="1"/>
</dbReference>
<evidence type="ECO:0000313" key="4">
    <source>
        <dbReference type="EMBL" id="RDC62676.1"/>
    </source>
</evidence>
<comment type="similarity">
    <text evidence="1">Belongs to the myoviridae tail sheath protein family.</text>
</comment>
<feature type="domain" description="Tail sheath protein C-terminal" evidence="3">
    <location>
        <begin position="425"/>
        <end position="529"/>
    </location>
</feature>
<evidence type="ECO:0000313" key="5">
    <source>
        <dbReference type="Proteomes" id="UP000253919"/>
    </source>
</evidence>
<name>A0A369QHI1_9BACT</name>
<feature type="compositionally biased region" description="Basic and acidic residues" evidence="2">
    <location>
        <begin position="285"/>
        <end position="303"/>
    </location>
</feature>
<dbReference type="AlphaFoldDB" id="A0A369QHI1"/>
<dbReference type="PANTHER" id="PTHR35861:SF1">
    <property type="entry name" value="PHAGE TAIL SHEATH PROTEIN"/>
    <property type="match status" value="1"/>
</dbReference>
<evidence type="ECO:0000256" key="1">
    <source>
        <dbReference type="ARBA" id="ARBA00008005"/>
    </source>
</evidence>
<organism evidence="4 5">
    <name type="scientific">Adhaeribacter pallidiroseus</name>
    <dbReference type="NCBI Taxonomy" id="2072847"/>
    <lineage>
        <taxon>Bacteria</taxon>
        <taxon>Pseudomonadati</taxon>
        <taxon>Bacteroidota</taxon>
        <taxon>Cytophagia</taxon>
        <taxon>Cytophagales</taxon>
        <taxon>Hymenobacteraceae</taxon>
        <taxon>Adhaeribacter</taxon>
    </lineage>
</organism>
<dbReference type="EMBL" id="QASA01000001">
    <property type="protein sequence ID" value="RDC62676.1"/>
    <property type="molecule type" value="Genomic_DNA"/>
</dbReference>
<sequence length="536" mass="58552">MATLNYKTPGVYIEEITTLPPSVAEVETAIPAFIGFTETGVRNDPRRIASLVEYQEYFGYAEIERGISVTVEKSANNPSEARVLHVSIDPATKSKNVLYYALQLYFANGGGPCYIVSAGNFADSAGNPREAYGNALLASSKEDEPTLLVFPDAPFTLNAADYYGLMNDALAECSRLGDRFTIVDVLSVNNDSLASVAAFRQAITANLTEAKYGSAYHPYLNTSLDYRYEDPETKTPVVKVLLAGDDAAARALDDSRQTALVARRDADAARAEVDALKQASDAGDAEAKKKIPDAEKRARDLESAAKTAQTAADNAGKAVTEQTWQDQNNAVQNQIRKMIGGLGVQLTPCAAVAGVYAAVDSTRGVWKAPANVSLNYITSTAARITDDDQRDLNVDVVAGKSVNAIRSFIGMGTKIWGARTLAGNDNEWRYVNVRRFFNMVEESIKKSTYWAVFEPNDKNTWVRVRAMIENYLYQKWEQGALAGAKAEDSFYVRVGLGETMSPVDILEGRMIIEIGLAAVRPAEFIIIRFSHFLQKS</sequence>
<keyword evidence="5" id="KW-1185">Reference proteome</keyword>
<dbReference type="Proteomes" id="UP000253919">
    <property type="component" value="Unassembled WGS sequence"/>
</dbReference>
<evidence type="ECO:0000256" key="2">
    <source>
        <dbReference type="SAM" id="MobiDB-lite"/>
    </source>
</evidence>
<evidence type="ECO:0000259" key="3">
    <source>
        <dbReference type="Pfam" id="PF17482"/>
    </source>
</evidence>
<comment type="caution">
    <text evidence="4">The sequence shown here is derived from an EMBL/GenBank/DDBJ whole genome shotgun (WGS) entry which is preliminary data.</text>
</comment>
<feature type="compositionally biased region" description="Low complexity" evidence="2">
    <location>
        <begin position="304"/>
        <end position="315"/>
    </location>
</feature>
<dbReference type="InterPro" id="IPR052042">
    <property type="entry name" value="Tail_sheath_structural"/>
</dbReference>
<gene>
    <name evidence="4" type="ORF">AHMF7616_01270</name>
</gene>
<dbReference type="Gene3D" id="3.40.50.11780">
    <property type="match status" value="1"/>
</dbReference>
<dbReference type="PANTHER" id="PTHR35861">
    <property type="match status" value="1"/>
</dbReference>
<reference evidence="4 5" key="1">
    <citation type="submission" date="2018-04" db="EMBL/GenBank/DDBJ databases">
        <title>Adhaeribacter sp. HMF7616 genome sequencing and assembly.</title>
        <authorList>
            <person name="Kang H."/>
            <person name="Kang J."/>
            <person name="Cha I."/>
            <person name="Kim H."/>
            <person name="Joh K."/>
        </authorList>
    </citation>
    <scope>NUCLEOTIDE SEQUENCE [LARGE SCALE GENOMIC DNA]</scope>
    <source>
        <strain evidence="4 5">HMF7616</strain>
    </source>
</reference>
<proteinExistence type="inferred from homology"/>
<feature type="region of interest" description="Disordered" evidence="2">
    <location>
        <begin position="276"/>
        <end position="321"/>
    </location>
</feature>